<dbReference type="OrthoDB" id="9979716at2759"/>
<gene>
    <name evidence="2" type="ORF">OCBIM_22025182mg</name>
</gene>
<name>A0A0L8GZZ5_OCTBM</name>
<dbReference type="PANTHER" id="PTHR22255:SF9">
    <property type="entry name" value="LP06548P"/>
    <property type="match status" value="1"/>
</dbReference>
<accession>A0A0L8GZZ5</accession>
<reference evidence="2" key="1">
    <citation type="submission" date="2015-07" db="EMBL/GenBank/DDBJ databases">
        <title>MeaNS - Measles Nucleotide Surveillance Program.</title>
        <authorList>
            <person name="Tran T."/>
            <person name="Druce J."/>
        </authorList>
    </citation>
    <scope>NUCLEOTIDE SEQUENCE</scope>
    <source>
        <strain evidence="2">UCB-OBI-ISO-001</strain>
        <tissue evidence="2">Gonad</tissue>
    </source>
</reference>
<dbReference type="InterPro" id="IPR055470">
    <property type="entry name" value="DUF7042"/>
</dbReference>
<dbReference type="PANTHER" id="PTHR22255">
    <property type="entry name" value="LP06548P"/>
    <property type="match status" value="1"/>
</dbReference>
<organism evidence="2">
    <name type="scientific">Octopus bimaculoides</name>
    <name type="common">California two-spotted octopus</name>
    <dbReference type="NCBI Taxonomy" id="37653"/>
    <lineage>
        <taxon>Eukaryota</taxon>
        <taxon>Metazoa</taxon>
        <taxon>Spiralia</taxon>
        <taxon>Lophotrochozoa</taxon>
        <taxon>Mollusca</taxon>
        <taxon>Cephalopoda</taxon>
        <taxon>Coleoidea</taxon>
        <taxon>Octopodiformes</taxon>
        <taxon>Octopoda</taxon>
        <taxon>Incirrata</taxon>
        <taxon>Octopodidae</taxon>
        <taxon>Octopus</taxon>
    </lineage>
</organism>
<dbReference type="EMBL" id="KQ419721">
    <property type="protein sequence ID" value="KOF82543.1"/>
    <property type="molecule type" value="Genomic_DNA"/>
</dbReference>
<sequence length="88" mass="10257">PSVPVPCPFQGSYFFRYMNGSVNCSKPFSQMRECADNSRFKFHFRKCNGNPETTEKVHNHTCIKFVFVYVCVHVHICSIRIANNRYMG</sequence>
<feature type="domain" description="DUF7042" evidence="1">
    <location>
        <begin position="4"/>
        <end position="63"/>
    </location>
</feature>
<proteinExistence type="predicted"/>
<dbReference type="AlphaFoldDB" id="A0A0L8GZZ5"/>
<dbReference type="Pfam" id="PF23069">
    <property type="entry name" value="DUF7042"/>
    <property type="match status" value="1"/>
</dbReference>
<protein>
    <recommendedName>
        <fullName evidence="1">DUF7042 domain-containing protein</fullName>
    </recommendedName>
</protein>
<evidence type="ECO:0000313" key="2">
    <source>
        <dbReference type="EMBL" id="KOF82543.1"/>
    </source>
</evidence>
<feature type="non-terminal residue" evidence="2">
    <location>
        <position position="1"/>
    </location>
</feature>
<evidence type="ECO:0000259" key="1">
    <source>
        <dbReference type="Pfam" id="PF23069"/>
    </source>
</evidence>